<dbReference type="InterPro" id="IPR051791">
    <property type="entry name" value="Pra-immunoreactive"/>
</dbReference>
<dbReference type="InterPro" id="IPR010432">
    <property type="entry name" value="RDD"/>
</dbReference>
<dbReference type="KEGG" id="lug:FPZ22_07840"/>
<dbReference type="RefSeq" id="WP_144891920.1">
    <property type="nucleotide sequence ID" value="NZ_CP042218.1"/>
</dbReference>
<feature type="transmembrane region" description="Helical" evidence="6">
    <location>
        <begin position="195"/>
        <end position="217"/>
    </location>
</feature>
<sequence>MRPAGFWRRSAAWSLDACAVALPAFVLCQAALRDAAEAFDTAGATLVHALAWRMMDALEALDAGRAPLAIALGWMRDPALHAAASGIRAAVVAMLLPALLAFVPLFLAWCVGFERSRWQATPGKRALGLRVVAADGGRATTGAVVLRFVAGTLSWLTLNLGHLMAALPPLHAALHDRLSGTRVRLAEGTPSRMPFWAVCWLLLWAAAALAANAWLLAGFERAVIDALDAALAGRGPYGGP</sequence>
<dbReference type="AlphaFoldDB" id="A0A518N4H0"/>
<evidence type="ECO:0000256" key="4">
    <source>
        <dbReference type="ARBA" id="ARBA00022989"/>
    </source>
</evidence>
<comment type="subcellular location">
    <subcellularLocation>
        <location evidence="1">Cell membrane</location>
        <topology evidence="1">Multi-pass membrane protein</topology>
    </subcellularLocation>
</comment>
<keyword evidence="4 6" id="KW-1133">Transmembrane helix</keyword>
<dbReference type="Proteomes" id="UP000316584">
    <property type="component" value="Chromosome"/>
</dbReference>
<gene>
    <name evidence="9" type="ORF">FPZ22_07840</name>
</gene>
<dbReference type="GO" id="GO:0005886">
    <property type="term" value="C:plasma membrane"/>
    <property type="evidence" value="ECO:0007669"/>
    <property type="project" value="UniProtKB-SubCell"/>
</dbReference>
<dbReference type="Pfam" id="PF06271">
    <property type="entry name" value="RDD"/>
    <property type="match status" value="1"/>
</dbReference>
<feature type="transmembrane region" description="Helical" evidence="6">
    <location>
        <begin position="153"/>
        <end position="174"/>
    </location>
</feature>
<evidence type="ECO:0000313" key="10">
    <source>
        <dbReference type="Proteomes" id="UP000316584"/>
    </source>
</evidence>
<keyword evidence="5 6" id="KW-0472">Membrane</keyword>
<evidence type="ECO:0000256" key="6">
    <source>
        <dbReference type="SAM" id="Phobius"/>
    </source>
</evidence>
<accession>A0A518N4H0</accession>
<feature type="domain" description="RDD" evidence="8">
    <location>
        <begin position="3"/>
        <end position="180"/>
    </location>
</feature>
<protein>
    <submittedName>
        <fullName evidence="9">RDD family protein</fullName>
    </submittedName>
</protein>
<evidence type="ECO:0000259" key="8">
    <source>
        <dbReference type="Pfam" id="PF06271"/>
    </source>
</evidence>
<feature type="chain" id="PRO_5022219403" evidence="7">
    <location>
        <begin position="31"/>
        <end position="240"/>
    </location>
</feature>
<keyword evidence="3 6" id="KW-0812">Transmembrane</keyword>
<feature type="transmembrane region" description="Helical" evidence="6">
    <location>
        <begin position="87"/>
        <end position="109"/>
    </location>
</feature>
<organism evidence="9 10">
    <name type="scientific">Luteimonas granuli</name>
    <dbReference type="NCBI Taxonomy" id="1176533"/>
    <lineage>
        <taxon>Bacteria</taxon>
        <taxon>Pseudomonadati</taxon>
        <taxon>Pseudomonadota</taxon>
        <taxon>Gammaproteobacteria</taxon>
        <taxon>Lysobacterales</taxon>
        <taxon>Lysobacteraceae</taxon>
        <taxon>Luteimonas</taxon>
    </lineage>
</organism>
<keyword evidence="10" id="KW-1185">Reference proteome</keyword>
<name>A0A518N4H0_9GAMM</name>
<reference evidence="9 10" key="1">
    <citation type="submission" date="2019-07" db="EMBL/GenBank/DDBJ databases">
        <title>Full genome sequence of Luteimonas sp. Gr-4.</title>
        <authorList>
            <person name="Im W.-T."/>
        </authorList>
    </citation>
    <scope>NUCLEOTIDE SEQUENCE [LARGE SCALE GENOMIC DNA]</scope>
    <source>
        <strain evidence="9 10">Gr-4</strain>
    </source>
</reference>
<evidence type="ECO:0000256" key="1">
    <source>
        <dbReference type="ARBA" id="ARBA00004651"/>
    </source>
</evidence>
<dbReference type="EMBL" id="CP042218">
    <property type="protein sequence ID" value="QDW66820.1"/>
    <property type="molecule type" value="Genomic_DNA"/>
</dbReference>
<evidence type="ECO:0000256" key="3">
    <source>
        <dbReference type="ARBA" id="ARBA00022692"/>
    </source>
</evidence>
<evidence type="ECO:0000256" key="7">
    <source>
        <dbReference type="SAM" id="SignalP"/>
    </source>
</evidence>
<evidence type="ECO:0000313" key="9">
    <source>
        <dbReference type="EMBL" id="QDW66820.1"/>
    </source>
</evidence>
<dbReference type="OrthoDB" id="9793824at2"/>
<evidence type="ECO:0000256" key="2">
    <source>
        <dbReference type="ARBA" id="ARBA00022475"/>
    </source>
</evidence>
<keyword evidence="7" id="KW-0732">Signal</keyword>
<evidence type="ECO:0000256" key="5">
    <source>
        <dbReference type="ARBA" id="ARBA00023136"/>
    </source>
</evidence>
<feature type="signal peptide" evidence="7">
    <location>
        <begin position="1"/>
        <end position="30"/>
    </location>
</feature>
<dbReference type="PANTHER" id="PTHR36115">
    <property type="entry name" value="PROLINE-RICH ANTIGEN HOMOLOG-RELATED"/>
    <property type="match status" value="1"/>
</dbReference>
<keyword evidence="2" id="KW-1003">Cell membrane</keyword>
<proteinExistence type="predicted"/>